<dbReference type="RefSeq" id="XP_001457755.1">
    <property type="nucleotide sequence ID" value="XM_001457718.1"/>
</dbReference>
<reference evidence="1 2" key="1">
    <citation type="journal article" date="2006" name="Nature">
        <title>Global trends of whole-genome duplications revealed by the ciliate Paramecium tetraurelia.</title>
        <authorList>
            <consortium name="Genoscope"/>
            <person name="Aury J.-M."/>
            <person name="Jaillon O."/>
            <person name="Duret L."/>
            <person name="Noel B."/>
            <person name="Jubin C."/>
            <person name="Porcel B.M."/>
            <person name="Segurens B."/>
            <person name="Daubin V."/>
            <person name="Anthouard V."/>
            <person name="Aiach N."/>
            <person name="Arnaiz O."/>
            <person name="Billaut A."/>
            <person name="Beisson J."/>
            <person name="Blanc I."/>
            <person name="Bouhouche K."/>
            <person name="Camara F."/>
            <person name="Duharcourt S."/>
            <person name="Guigo R."/>
            <person name="Gogendeau D."/>
            <person name="Katinka M."/>
            <person name="Keller A.-M."/>
            <person name="Kissmehl R."/>
            <person name="Klotz C."/>
            <person name="Koll F."/>
            <person name="Le Moue A."/>
            <person name="Lepere C."/>
            <person name="Malinsky S."/>
            <person name="Nowacki M."/>
            <person name="Nowak J.K."/>
            <person name="Plattner H."/>
            <person name="Poulain J."/>
            <person name="Ruiz F."/>
            <person name="Serrano V."/>
            <person name="Zagulski M."/>
            <person name="Dessen P."/>
            <person name="Betermier M."/>
            <person name="Weissenbach J."/>
            <person name="Scarpelli C."/>
            <person name="Schachter V."/>
            <person name="Sperling L."/>
            <person name="Meyer E."/>
            <person name="Cohen J."/>
            <person name="Wincker P."/>
        </authorList>
    </citation>
    <scope>NUCLEOTIDE SEQUENCE [LARGE SCALE GENOMIC DNA]</scope>
    <source>
        <strain evidence="1 2">Stock d4-2</strain>
    </source>
</reference>
<dbReference type="GeneID" id="5043540"/>
<dbReference type="AlphaFoldDB" id="A0E4Z1"/>
<gene>
    <name evidence="1" type="ORF">GSPATT00023534001</name>
</gene>
<evidence type="ECO:0000313" key="2">
    <source>
        <dbReference type="Proteomes" id="UP000000600"/>
    </source>
</evidence>
<dbReference type="STRING" id="5888.A0E4Z1"/>
<dbReference type="OrthoDB" id="288941at2759"/>
<dbReference type="eggNOG" id="ENOG502SYF1">
    <property type="taxonomic scope" value="Eukaryota"/>
</dbReference>
<dbReference type="KEGG" id="ptm:GSPATT00023534001"/>
<protein>
    <submittedName>
        <fullName evidence="1">Uncharacterized protein</fullName>
    </submittedName>
</protein>
<sequence length="264" mass="31804">MKQLFNVKQKIEQFISKQTEISDLERIRMKNLDNKLGTNTHFHEIQSQEERLDSDNVMRRQVLARRELQKEKDLAVAHLFDPEQLYTQLVQIQSLKREETMKHRYFKLLDCYQNIPNYTYFSKDSKEGHPVYNLYKGKNERKNKELIKDDDELVFSGKIIADLIPKHFEDIILDIEKFQSLYKEFLPNSTHDIYGCIIEQLSLRFLIIRSDKIHLVLENVYNTFTFIDNFLYYNQKSDLDLQKYVLKLNLQKEPLSIKFHLEKM</sequence>
<proteinExistence type="predicted"/>
<organism evidence="1 2">
    <name type="scientific">Paramecium tetraurelia</name>
    <dbReference type="NCBI Taxonomy" id="5888"/>
    <lineage>
        <taxon>Eukaryota</taxon>
        <taxon>Sar</taxon>
        <taxon>Alveolata</taxon>
        <taxon>Ciliophora</taxon>
        <taxon>Intramacronucleata</taxon>
        <taxon>Oligohymenophorea</taxon>
        <taxon>Peniculida</taxon>
        <taxon>Parameciidae</taxon>
        <taxon>Paramecium</taxon>
    </lineage>
</organism>
<dbReference type="HOGENOM" id="CLU_1055441_0_0_1"/>
<dbReference type="InParanoid" id="A0E4Z1"/>
<dbReference type="Proteomes" id="UP000000600">
    <property type="component" value="Unassembled WGS sequence"/>
</dbReference>
<name>A0E4Z1_PARTE</name>
<dbReference type="EMBL" id="CT868659">
    <property type="protein sequence ID" value="CAK90358.1"/>
    <property type="molecule type" value="Genomic_DNA"/>
</dbReference>
<evidence type="ECO:0000313" key="1">
    <source>
        <dbReference type="EMBL" id="CAK90358.1"/>
    </source>
</evidence>
<accession>A0E4Z1</accession>
<keyword evidence="2" id="KW-1185">Reference proteome</keyword>